<reference evidence="2" key="1">
    <citation type="journal article" date="2006" name="PLoS Biol.">
        <title>Macronuclear genome sequence of the ciliate Tetrahymena thermophila, a model eukaryote.</title>
        <authorList>
            <person name="Eisen J.A."/>
            <person name="Coyne R.S."/>
            <person name="Wu M."/>
            <person name="Wu D."/>
            <person name="Thiagarajan M."/>
            <person name="Wortman J.R."/>
            <person name="Badger J.H."/>
            <person name="Ren Q."/>
            <person name="Amedeo P."/>
            <person name="Jones K.M."/>
            <person name="Tallon L.J."/>
            <person name="Delcher A.L."/>
            <person name="Salzberg S.L."/>
            <person name="Silva J.C."/>
            <person name="Haas B.J."/>
            <person name="Majoros W.H."/>
            <person name="Farzad M."/>
            <person name="Carlton J.M."/>
            <person name="Smith R.K. Jr."/>
            <person name="Garg J."/>
            <person name="Pearlman R.E."/>
            <person name="Karrer K.M."/>
            <person name="Sun L."/>
            <person name="Manning G."/>
            <person name="Elde N.C."/>
            <person name="Turkewitz A.P."/>
            <person name="Asai D.J."/>
            <person name="Wilkes D.E."/>
            <person name="Wang Y."/>
            <person name="Cai H."/>
            <person name="Collins K."/>
            <person name="Stewart B.A."/>
            <person name="Lee S.R."/>
            <person name="Wilamowska K."/>
            <person name="Weinberg Z."/>
            <person name="Ruzzo W.L."/>
            <person name="Wloga D."/>
            <person name="Gaertig J."/>
            <person name="Frankel J."/>
            <person name="Tsao C.-C."/>
            <person name="Gorovsky M.A."/>
            <person name="Keeling P.J."/>
            <person name="Waller R.F."/>
            <person name="Patron N.J."/>
            <person name="Cherry J.M."/>
            <person name="Stover N.A."/>
            <person name="Krieger C.J."/>
            <person name="del Toro C."/>
            <person name="Ryder H.F."/>
            <person name="Williamson S.C."/>
            <person name="Barbeau R.A."/>
            <person name="Hamilton E.P."/>
            <person name="Orias E."/>
        </authorList>
    </citation>
    <scope>NUCLEOTIDE SEQUENCE [LARGE SCALE GENOMIC DNA]</scope>
    <source>
        <strain evidence="2">SB210</strain>
    </source>
</reference>
<name>W7XIB3_TETTS</name>
<evidence type="ECO:0000313" key="2">
    <source>
        <dbReference type="Proteomes" id="UP000009168"/>
    </source>
</evidence>
<dbReference type="EMBL" id="GG662608">
    <property type="protein sequence ID" value="EWS73149.1"/>
    <property type="molecule type" value="Genomic_DNA"/>
</dbReference>
<sequence length="176" mass="20938">MKVKNLEISNQFNHFLLLIKTNKKTNQRLKIKINHNYITALIMQSSIYVQEDLKLAMNMTMLFQIYQIKFQSLVSNINYLNMKETTQRDNYPISQKQTLLFLLCVTISKTYSQSLQSSKQNLQIMIGKDLKNQCRLFKNLLKQFINQTSIFQNLLDQRMLMILKKFSEIHCNLFLN</sequence>
<dbReference type="GeneID" id="24438337"/>
<dbReference type="KEGG" id="tet:TTHERM_000310179"/>
<organism evidence="1 2">
    <name type="scientific">Tetrahymena thermophila (strain SB210)</name>
    <dbReference type="NCBI Taxonomy" id="312017"/>
    <lineage>
        <taxon>Eukaryota</taxon>
        <taxon>Sar</taxon>
        <taxon>Alveolata</taxon>
        <taxon>Ciliophora</taxon>
        <taxon>Intramacronucleata</taxon>
        <taxon>Oligohymenophorea</taxon>
        <taxon>Hymenostomatida</taxon>
        <taxon>Tetrahymenina</taxon>
        <taxon>Tetrahymenidae</taxon>
        <taxon>Tetrahymena</taxon>
    </lineage>
</organism>
<dbReference type="AlphaFoldDB" id="W7XIB3"/>
<evidence type="ECO:0000313" key="1">
    <source>
        <dbReference type="EMBL" id="EWS73149.1"/>
    </source>
</evidence>
<protein>
    <submittedName>
        <fullName evidence="1">Uncharacterized protein</fullName>
    </submittedName>
</protein>
<dbReference type="Proteomes" id="UP000009168">
    <property type="component" value="Unassembled WGS sequence"/>
</dbReference>
<accession>W7XIB3</accession>
<dbReference type="InParanoid" id="W7XIB3"/>
<keyword evidence="2" id="KW-1185">Reference proteome</keyword>
<dbReference type="RefSeq" id="XP_012654336.1">
    <property type="nucleotide sequence ID" value="XM_012798882.1"/>
</dbReference>
<proteinExistence type="predicted"/>
<gene>
    <name evidence="1" type="ORF">TTHERM_000310179</name>
</gene>